<organism evidence="3 4">
    <name type="scientific">Streptomyces canus</name>
    <dbReference type="NCBI Taxonomy" id="58343"/>
    <lineage>
        <taxon>Bacteria</taxon>
        <taxon>Bacillati</taxon>
        <taxon>Actinomycetota</taxon>
        <taxon>Actinomycetes</taxon>
        <taxon>Kitasatosporales</taxon>
        <taxon>Streptomycetaceae</taxon>
        <taxon>Streptomyces</taxon>
        <taxon>Streptomyces aurantiacus group</taxon>
    </lineage>
</organism>
<dbReference type="Proteomes" id="UP000053669">
    <property type="component" value="Unassembled WGS sequence"/>
</dbReference>
<comment type="caution">
    <text evidence="3">The sequence shown here is derived from an EMBL/GenBank/DDBJ whole genome shotgun (WGS) entry which is preliminary data.</text>
</comment>
<evidence type="ECO:0000313" key="4">
    <source>
        <dbReference type="Proteomes" id="UP000053669"/>
    </source>
</evidence>
<gene>
    <name evidence="3" type="ORF">AQJ46_42265</name>
</gene>
<keyword evidence="2" id="KW-1133">Transmembrane helix</keyword>
<feature type="region of interest" description="Disordered" evidence="1">
    <location>
        <begin position="58"/>
        <end position="79"/>
    </location>
</feature>
<dbReference type="EMBL" id="LMWU01000055">
    <property type="protein sequence ID" value="KUN58900.1"/>
    <property type="molecule type" value="Genomic_DNA"/>
</dbReference>
<evidence type="ECO:0000256" key="1">
    <source>
        <dbReference type="SAM" id="MobiDB-lite"/>
    </source>
</evidence>
<feature type="transmembrane region" description="Helical" evidence="2">
    <location>
        <begin position="12"/>
        <end position="39"/>
    </location>
</feature>
<proteinExistence type="predicted"/>
<protein>
    <submittedName>
        <fullName evidence="3">Uncharacterized protein</fullName>
    </submittedName>
</protein>
<reference evidence="3 4" key="1">
    <citation type="submission" date="2015-10" db="EMBL/GenBank/DDBJ databases">
        <title>Draft genome sequence of Streptomyces canus DSM 40017, type strain for the species Streptomyces canus.</title>
        <authorList>
            <person name="Ruckert C."/>
            <person name="Winkler A."/>
            <person name="Kalinowski J."/>
            <person name="Kampfer P."/>
            <person name="Glaeser S."/>
        </authorList>
    </citation>
    <scope>NUCLEOTIDE SEQUENCE [LARGE SCALE GENOMIC DNA]</scope>
    <source>
        <strain evidence="3 4">DSM 40017</strain>
    </source>
</reference>
<name>A0A101RNU8_9ACTN</name>
<sequence>MVSSLFTADAHVPAVILVLVCLTRWVRPLVLLAGLLAALRSARGPVRARMFTHFASSLARRSPSRRGPGGGSGGGPGAP</sequence>
<accession>A0A101RNU8</accession>
<dbReference type="STRING" id="58343.AQJ46_42265"/>
<dbReference type="RefSeq" id="WP_059210662.1">
    <property type="nucleotide sequence ID" value="NZ_KQ948674.1"/>
</dbReference>
<keyword evidence="2" id="KW-0472">Membrane</keyword>
<evidence type="ECO:0000313" key="3">
    <source>
        <dbReference type="EMBL" id="KUN58900.1"/>
    </source>
</evidence>
<keyword evidence="2" id="KW-0812">Transmembrane</keyword>
<evidence type="ECO:0000256" key="2">
    <source>
        <dbReference type="SAM" id="Phobius"/>
    </source>
</evidence>
<feature type="compositionally biased region" description="Gly residues" evidence="1">
    <location>
        <begin position="67"/>
        <end position="79"/>
    </location>
</feature>
<dbReference type="AlphaFoldDB" id="A0A101RNU8"/>